<keyword evidence="4 7" id="KW-1133">Transmembrane helix</keyword>
<dbReference type="InterPro" id="IPR044890">
    <property type="entry name" value="TMEM14_sf"/>
</dbReference>
<dbReference type="PANTHER" id="PTHR12668:SF37">
    <property type="entry name" value="PROTEIN FATTY ACID EXPORT 2, CHLOROPLASTIC"/>
    <property type="match status" value="1"/>
</dbReference>
<proteinExistence type="inferred from homology"/>
<name>A0A1S2YPU9_CICAR</name>
<dbReference type="FunFam" id="1.10.10.1740:FF:000002">
    <property type="entry name" value="Transmembrane protein 14C"/>
    <property type="match status" value="1"/>
</dbReference>
<dbReference type="GO" id="GO:0015245">
    <property type="term" value="F:fatty acid transmembrane transporter activity"/>
    <property type="evidence" value="ECO:0007669"/>
    <property type="project" value="TreeGrafter"/>
</dbReference>
<feature type="compositionally biased region" description="Basic and acidic residues" evidence="6">
    <location>
        <begin position="105"/>
        <end position="117"/>
    </location>
</feature>
<dbReference type="GO" id="GO:0009706">
    <property type="term" value="C:chloroplast inner membrane"/>
    <property type="evidence" value="ECO:0007669"/>
    <property type="project" value="TreeGrafter"/>
</dbReference>
<evidence type="ECO:0000313" key="9">
    <source>
        <dbReference type="RefSeq" id="XP_004508060.1"/>
    </source>
</evidence>
<feature type="region of interest" description="Disordered" evidence="6">
    <location>
        <begin position="78"/>
        <end position="117"/>
    </location>
</feature>
<dbReference type="RefSeq" id="XP_004508060.1">
    <property type="nucleotide sequence ID" value="XM_004508003.3"/>
</dbReference>
<organism evidence="8 9">
    <name type="scientific">Cicer arietinum</name>
    <name type="common">Chickpea</name>
    <name type="synonym">Garbanzo</name>
    <dbReference type="NCBI Taxonomy" id="3827"/>
    <lineage>
        <taxon>Eukaryota</taxon>
        <taxon>Viridiplantae</taxon>
        <taxon>Streptophyta</taxon>
        <taxon>Embryophyta</taxon>
        <taxon>Tracheophyta</taxon>
        <taxon>Spermatophyta</taxon>
        <taxon>Magnoliopsida</taxon>
        <taxon>eudicotyledons</taxon>
        <taxon>Gunneridae</taxon>
        <taxon>Pentapetalae</taxon>
        <taxon>rosids</taxon>
        <taxon>fabids</taxon>
        <taxon>Fabales</taxon>
        <taxon>Fabaceae</taxon>
        <taxon>Papilionoideae</taxon>
        <taxon>50 kb inversion clade</taxon>
        <taxon>NPAAA clade</taxon>
        <taxon>Hologalegina</taxon>
        <taxon>IRL clade</taxon>
        <taxon>Cicereae</taxon>
        <taxon>Cicer</taxon>
    </lineage>
</organism>
<feature type="transmembrane region" description="Helical" evidence="7">
    <location>
        <begin position="128"/>
        <end position="145"/>
    </location>
</feature>
<feature type="transmembrane region" description="Helical" evidence="7">
    <location>
        <begin position="202"/>
        <end position="220"/>
    </location>
</feature>
<evidence type="ECO:0000256" key="1">
    <source>
        <dbReference type="ARBA" id="ARBA00004141"/>
    </source>
</evidence>
<evidence type="ECO:0000256" key="4">
    <source>
        <dbReference type="ARBA" id="ARBA00022989"/>
    </source>
</evidence>
<evidence type="ECO:0000256" key="7">
    <source>
        <dbReference type="SAM" id="Phobius"/>
    </source>
</evidence>
<dbReference type="eggNOG" id="KOG4267">
    <property type="taxonomic scope" value="Eukaryota"/>
</dbReference>
<gene>
    <name evidence="9" type="primary">LOC101502693</name>
</gene>
<sequence length="228" mass="23243">MAESIAVFGVSTSKLLSFSLRPNTVYRSHSPTIVRSFHADPPPSFPYLTLSNSHSQVSVVSSDSKTASFDLSAPDLDNTSGGGGFEGNGDDFGGGGGGSGGGGDNSDKGKEGSDGDKRKMALSMSQKLTLGYAILVGAGGVMGYLKSGSQKSLLAGGLSSALLYYVYTELPGRPVLASSVGLGISAALLAVMGSRFKKSGKIFPAGVVSLVSFIMTGGYLHGIMRSTH</sequence>
<comment type="subcellular location">
    <subcellularLocation>
        <location evidence="1">Membrane</location>
        <topology evidence="1">Multi-pass membrane protein</topology>
    </subcellularLocation>
</comment>
<evidence type="ECO:0000256" key="2">
    <source>
        <dbReference type="ARBA" id="ARBA00007590"/>
    </source>
</evidence>
<dbReference type="KEGG" id="cam:101502693"/>
<keyword evidence="8" id="KW-1185">Reference proteome</keyword>
<dbReference type="PaxDb" id="3827-XP_004508060.1"/>
<dbReference type="GeneID" id="101502693"/>
<dbReference type="Proteomes" id="UP000087171">
    <property type="component" value="Chromosome Ca7"/>
</dbReference>
<keyword evidence="3 7" id="KW-0812">Transmembrane</keyword>
<feature type="transmembrane region" description="Helical" evidence="7">
    <location>
        <begin position="175"/>
        <end position="196"/>
    </location>
</feature>
<reference evidence="9" key="2">
    <citation type="submission" date="2025-08" db="UniProtKB">
        <authorList>
            <consortium name="RefSeq"/>
        </authorList>
    </citation>
    <scope>IDENTIFICATION</scope>
    <source>
        <tissue evidence="9">Etiolated seedlings</tissue>
    </source>
</reference>
<evidence type="ECO:0000256" key="6">
    <source>
        <dbReference type="SAM" id="MobiDB-lite"/>
    </source>
</evidence>
<comment type="similarity">
    <text evidence="2">Belongs to the TMEM14 family.</text>
</comment>
<evidence type="ECO:0000256" key="5">
    <source>
        <dbReference type="ARBA" id="ARBA00023136"/>
    </source>
</evidence>
<dbReference type="Pfam" id="PF03647">
    <property type="entry name" value="Tmemb_14"/>
    <property type="match status" value="1"/>
</dbReference>
<dbReference type="AlphaFoldDB" id="A0A1S2YPU9"/>
<keyword evidence="5 7" id="KW-0472">Membrane</keyword>
<accession>A0A1S2YPU9</accession>
<dbReference type="PANTHER" id="PTHR12668">
    <property type="entry name" value="TRANSMEMBRANE PROTEIN 14, 15"/>
    <property type="match status" value="1"/>
</dbReference>
<dbReference type="STRING" id="3827.A0A1S2YPU9"/>
<dbReference type="OrthoDB" id="5620at2759"/>
<evidence type="ECO:0000313" key="8">
    <source>
        <dbReference type="Proteomes" id="UP000087171"/>
    </source>
</evidence>
<evidence type="ECO:0000256" key="3">
    <source>
        <dbReference type="ARBA" id="ARBA00022692"/>
    </source>
</evidence>
<protein>
    <submittedName>
        <fullName evidence="9">Protein FATTY ACID EXPORT 2, chloroplastic</fullName>
    </submittedName>
</protein>
<feature type="compositionally biased region" description="Gly residues" evidence="6">
    <location>
        <begin position="80"/>
        <end position="104"/>
    </location>
</feature>
<reference evidence="8" key="1">
    <citation type="journal article" date="2013" name="Nat. Biotechnol.">
        <title>Draft genome sequence of chickpea (Cicer arietinum) provides a resource for trait improvement.</title>
        <authorList>
            <person name="Varshney R.K."/>
            <person name="Song C."/>
            <person name="Saxena R.K."/>
            <person name="Azam S."/>
            <person name="Yu S."/>
            <person name="Sharpe A.G."/>
            <person name="Cannon S."/>
            <person name="Baek J."/>
            <person name="Rosen B.D."/>
            <person name="Tar'an B."/>
            <person name="Millan T."/>
            <person name="Zhang X."/>
            <person name="Ramsay L.D."/>
            <person name="Iwata A."/>
            <person name="Wang Y."/>
            <person name="Nelson W."/>
            <person name="Farmer A.D."/>
            <person name="Gaur P.M."/>
            <person name="Soderlund C."/>
            <person name="Penmetsa R.V."/>
            <person name="Xu C."/>
            <person name="Bharti A.K."/>
            <person name="He W."/>
            <person name="Winter P."/>
            <person name="Zhao S."/>
            <person name="Hane J.K."/>
            <person name="Carrasquilla-Garcia N."/>
            <person name="Condie J.A."/>
            <person name="Upadhyaya H.D."/>
            <person name="Luo M.C."/>
            <person name="Thudi M."/>
            <person name="Gowda C.L."/>
            <person name="Singh N.P."/>
            <person name="Lichtenzveig J."/>
            <person name="Gali K.K."/>
            <person name="Rubio J."/>
            <person name="Nadarajan N."/>
            <person name="Dolezel J."/>
            <person name="Bansal K.C."/>
            <person name="Xu X."/>
            <person name="Edwards D."/>
            <person name="Zhang G."/>
            <person name="Kahl G."/>
            <person name="Gil J."/>
            <person name="Singh K.B."/>
            <person name="Datta S.K."/>
            <person name="Jackson S.A."/>
            <person name="Wang J."/>
            <person name="Cook D.R."/>
        </authorList>
    </citation>
    <scope>NUCLEOTIDE SEQUENCE [LARGE SCALE GENOMIC DNA]</scope>
    <source>
        <strain evidence="8">cv. CDC Frontier</strain>
    </source>
</reference>
<dbReference type="Gene3D" id="1.10.10.1740">
    <property type="entry name" value="Transmembrane protein 14-like"/>
    <property type="match status" value="1"/>
</dbReference>
<dbReference type="InterPro" id="IPR005349">
    <property type="entry name" value="TMEM14"/>
</dbReference>